<dbReference type="EC" id="2.1.1.72" evidence="2"/>
<gene>
    <name evidence="10" type="ORF">C667_08078</name>
</gene>
<dbReference type="PRINTS" id="PR00507">
    <property type="entry name" value="N12N6MTFRASE"/>
</dbReference>
<dbReference type="GO" id="GO:0008170">
    <property type="term" value="F:N-methyltransferase activity"/>
    <property type="evidence" value="ECO:0007669"/>
    <property type="project" value="InterPro"/>
</dbReference>
<sequence length="517" mass="58667">MITGELKSRIDALWTDFWTGGITNPLTVIEQITFLMYSRLLDMNERRDEKRTSLSGHPFARRFLADEQDCRWESWRHYGAELMLPHVRDKVFPHFRRLAERTSGDGSQFAAFMKDAQLMIQKPSLLVKAVNAVQDLPLDRGDTKGDLYEYLLGKLTTAGINGQFRTPRHIIRMMVELMEPQPSDRICDPSCGTAGFLVETYDYLLRNYSSEAGTHRETVLNEKGEPEEQVIYSGDLLAEHRHHVDTDMFHAFDFDATMLRIATMNLVMHGVAEPDVHYQDTLSQTFTERHGDTAQNAFDLVLANPPFKGSLDEHDVAADLLRVVRTKKTELLFIALILRMLKVGGRSATIVPDGVLFGSSKAHVQLRKHLVDDNQVEAVISLPSGVFKPYAGVSTAIIVFSKGGATDQVFFYDVAADGYSLDDKRQPVAENDLPDVLDKWRAWCDCKGDFSDRTQKAFAVTADAIRAQGYDLSINRYKEQRYVAKEYEDPKEILARLKVLEREILHELDDLEGLISK</sequence>
<evidence type="ECO:0000256" key="5">
    <source>
        <dbReference type="ARBA" id="ARBA00022691"/>
    </source>
</evidence>
<dbReference type="OrthoDB" id="9784823at2"/>
<dbReference type="GO" id="GO:0003677">
    <property type="term" value="F:DNA binding"/>
    <property type="evidence" value="ECO:0007669"/>
    <property type="project" value="InterPro"/>
</dbReference>
<dbReference type="InterPro" id="IPR029063">
    <property type="entry name" value="SAM-dependent_MTases_sf"/>
</dbReference>
<dbReference type="PROSITE" id="PS00092">
    <property type="entry name" value="N6_MTASE"/>
    <property type="match status" value="1"/>
</dbReference>
<accession>N6ZSW8</accession>
<proteinExistence type="inferred from homology"/>
<evidence type="ECO:0000256" key="4">
    <source>
        <dbReference type="ARBA" id="ARBA00022679"/>
    </source>
</evidence>
<keyword evidence="6" id="KW-0680">Restriction system</keyword>
<reference evidence="10 11" key="1">
    <citation type="submission" date="2012-09" db="EMBL/GenBank/DDBJ databases">
        <title>Draft Genome Sequences of 6 Strains from Genus Thauera.</title>
        <authorList>
            <person name="Liu B."/>
            <person name="Shapleigh J.P."/>
            <person name="Frostegard A.H."/>
        </authorList>
    </citation>
    <scope>NUCLEOTIDE SEQUENCE [LARGE SCALE GENOMIC DNA]</scope>
    <source>
        <strain evidence="10 11">B4P</strain>
    </source>
</reference>
<dbReference type="InterPro" id="IPR051537">
    <property type="entry name" value="DNA_Adenine_Mtase"/>
</dbReference>
<dbReference type="EMBL" id="AMXF01000040">
    <property type="protein sequence ID" value="ENO97592.1"/>
    <property type="molecule type" value="Genomic_DNA"/>
</dbReference>
<evidence type="ECO:0000256" key="7">
    <source>
        <dbReference type="ARBA" id="ARBA00047942"/>
    </source>
</evidence>
<comment type="caution">
    <text evidence="10">The sequence shown here is derived from an EMBL/GenBank/DDBJ whole genome shotgun (WGS) entry which is preliminary data.</text>
</comment>
<comment type="similarity">
    <text evidence="1">Belongs to the N(4)/N(6)-methyltransferase family.</text>
</comment>
<dbReference type="Gene3D" id="1.20.1260.30">
    <property type="match status" value="1"/>
</dbReference>
<evidence type="ECO:0000259" key="9">
    <source>
        <dbReference type="Pfam" id="PF12161"/>
    </source>
</evidence>
<dbReference type="InterPro" id="IPR022749">
    <property type="entry name" value="D12N6_MeTrfase_N"/>
</dbReference>
<evidence type="ECO:0000256" key="1">
    <source>
        <dbReference type="ARBA" id="ARBA00006594"/>
    </source>
</evidence>
<dbReference type="SUPFAM" id="SSF53335">
    <property type="entry name" value="S-adenosyl-L-methionine-dependent methyltransferases"/>
    <property type="match status" value="1"/>
</dbReference>
<feature type="domain" description="DNA methylase adenine-specific" evidence="8">
    <location>
        <begin position="142"/>
        <end position="481"/>
    </location>
</feature>
<keyword evidence="5" id="KW-0949">S-adenosyl-L-methionine</keyword>
<dbReference type="Pfam" id="PF12161">
    <property type="entry name" value="HsdM_N"/>
    <property type="match status" value="1"/>
</dbReference>
<dbReference type="Gene3D" id="3.40.50.150">
    <property type="entry name" value="Vaccinia Virus protein VP39"/>
    <property type="match status" value="1"/>
</dbReference>
<name>N6ZSW8_9RHOO</name>
<dbReference type="GO" id="GO:0009307">
    <property type="term" value="P:DNA restriction-modification system"/>
    <property type="evidence" value="ECO:0007669"/>
    <property type="project" value="UniProtKB-KW"/>
</dbReference>
<dbReference type="Pfam" id="PF02384">
    <property type="entry name" value="N6_Mtase"/>
    <property type="match status" value="1"/>
</dbReference>
<dbReference type="InterPro" id="IPR002052">
    <property type="entry name" value="DNA_methylase_N6_adenine_CS"/>
</dbReference>
<keyword evidence="3 10" id="KW-0489">Methyltransferase</keyword>
<evidence type="ECO:0000256" key="6">
    <source>
        <dbReference type="ARBA" id="ARBA00022747"/>
    </source>
</evidence>
<keyword evidence="4 10" id="KW-0808">Transferase</keyword>
<dbReference type="GO" id="GO:0009007">
    <property type="term" value="F:site-specific DNA-methyltransferase (adenine-specific) activity"/>
    <property type="evidence" value="ECO:0007669"/>
    <property type="project" value="UniProtKB-EC"/>
</dbReference>
<dbReference type="AlphaFoldDB" id="N6ZSW8"/>
<dbReference type="InterPro" id="IPR038333">
    <property type="entry name" value="T1MK-like_N_sf"/>
</dbReference>
<evidence type="ECO:0000256" key="3">
    <source>
        <dbReference type="ARBA" id="ARBA00022603"/>
    </source>
</evidence>
<evidence type="ECO:0000256" key="2">
    <source>
        <dbReference type="ARBA" id="ARBA00011900"/>
    </source>
</evidence>
<evidence type="ECO:0000313" key="10">
    <source>
        <dbReference type="EMBL" id="ENO97592.1"/>
    </source>
</evidence>
<keyword evidence="11" id="KW-1185">Reference proteome</keyword>
<dbReference type="Proteomes" id="UP000013047">
    <property type="component" value="Unassembled WGS sequence"/>
</dbReference>
<organism evidence="10 11">
    <name type="scientific">Thauera phenylacetica B4P</name>
    <dbReference type="NCBI Taxonomy" id="1234382"/>
    <lineage>
        <taxon>Bacteria</taxon>
        <taxon>Pseudomonadati</taxon>
        <taxon>Pseudomonadota</taxon>
        <taxon>Betaproteobacteria</taxon>
        <taxon>Rhodocyclales</taxon>
        <taxon>Zoogloeaceae</taxon>
        <taxon>Thauera</taxon>
    </lineage>
</organism>
<protein>
    <recommendedName>
        <fullName evidence="2">site-specific DNA-methyltransferase (adenine-specific)</fullName>
        <ecNumber evidence="2">2.1.1.72</ecNumber>
    </recommendedName>
</protein>
<feature type="domain" description="N6 adenine-specific DNA methyltransferase N-terminal" evidence="9">
    <location>
        <begin position="6"/>
        <end position="132"/>
    </location>
</feature>
<dbReference type="PANTHER" id="PTHR42933">
    <property type="entry name" value="SLR6095 PROTEIN"/>
    <property type="match status" value="1"/>
</dbReference>
<comment type="catalytic activity">
    <reaction evidence="7">
        <text>a 2'-deoxyadenosine in DNA + S-adenosyl-L-methionine = an N(6)-methyl-2'-deoxyadenosine in DNA + S-adenosyl-L-homocysteine + H(+)</text>
        <dbReference type="Rhea" id="RHEA:15197"/>
        <dbReference type="Rhea" id="RHEA-COMP:12418"/>
        <dbReference type="Rhea" id="RHEA-COMP:12419"/>
        <dbReference type="ChEBI" id="CHEBI:15378"/>
        <dbReference type="ChEBI" id="CHEBI:57856"/>
        <dbReference type="ChEBI" id="CHEBI:59789"/>
        <dbReference type="ChEBI" id="CHEBI:90615"/>
        <dbReference type="ChEBI" id="CHEBI:90616"/>
        <dbReference type="EC" id="2.1.1.72"/>
    </reaction>
</comment>
<evidence type="ECO:0000259" key="8">
    <source>
        <dbReference type="Pfam" id="PF02384"/>
    </source>
</evidence>
<dbReference type="PANTHER" id="PTHR42933:SF3">
    <property type="entry name" value="TYPE I RESTRICTION ENZYME MJAVIII METHYLASE SUBUNIT"/>
    <property type="match status" value="1"/>
</dbReference>
<dbReference type="RefSeq" id="WP_004360012.1">
    <property type="nucleotide sequence ID" value="NZ_AMXF01000040.1"/>
</dbReference>
<dbReference type="GO" id="GO:0032259">
    <property type="term" value="P:methylation"/>
    <property type="evidence" value="ECO:0007669"/>
    <property type="project" value="UniProtKB-KW"/>
</dbReference>
<dbReference type="InterPro" id="IPR003356">
    <property type="entry name" value="DNA_methylase_A-5"/>
</dbReference>
<evidence type="ECO:0000313" key="11">
    <source>
        <dbReference type="Proteomes" id="UP000013047"/>
    </source>
</evidence>